<feature type="transmembrane region" description="Helical" evidence="2">
    <location>
        <begin position="170"/>
        <end position="197"/>
    </location>
</feature>
<feature type="transmembrane region" description="Helical" evidence="2">
    <location>
        <begin position="27"/>
        <end position="49"/>
    </location>
</feature>
<keyword evidence="2" id="KW-0472">Membrane</keyword>
<comment type="caution">
    <text evidence="3">The sequence shown here is derived from an EMBL/GenBank/DDBJ whole genome shotgun (WGS) entry which is preliminary data.</text>
</comment>
<sequence>MTTAATLRSLVRHPLDQFREPGMGRRLPQLVGGLALYGLSMAVLVQAGLGLDPWDVLHEGLAMRTGLTFGTVVILVGALVLLAWIPLRQRVGVGTIANVLLIGLFADLGLWLFPAPEHLAWQITFLLAGVVLNGLAGALYVGARLGAGPRDGLWVALAERTRFSIRTIRTVIEVTVLALGWLLGGSVGLGTALYALAIGPVVQFFLPWVSVPALAAAPNAAAAPSSPSAPQDSRPPLSRR</sequence>
<proteinExistence type="predicted"/>
<feature type="transmembrane region" description="Helical" evidence="2">
    <location>
        <begin position="61"/>
        <end position="84"/>
    </location>
</feature>
<evidence type="ECO:0000256" key="2">
    <source>
        <dbReference type="SAM" id="Phobius"/>
    </source>
</evidence>
<keyword evidence="2" id="KW-1133">Transmembrane helix</keyword>
<dbReference type="PANTHER" id="PTHR40078">
    <property type="entry name" value="INTEGRAL MEMBRANE PROTEIN-RELATED"/>
    <property type="match status" value="1"/>
</dbReference>
<dbReference type="InterPro" id="IPR038750">
    <property type="entry name" value="YczE/YyaS-like"/>
</dbReference>
<evidence type="ECO:0000313" key="4">
    <source>
        <dbReference type="Proteomes" id="UP000224915"/>
    </source>
</evidence>
<dbReference type="PANTHER" id="PTHR40078:SF1">
    <property type="entry name" value="INTEGRAL MEMBRANE PROTEIN"/>
    <property type="match status" value="1"/>
</dbReference>
<feature type="transmembrane region" description="Helical" evidence="2">
    <location>
        <begin position="91"/>
        <end position="113"/>
    </location>
</feature>
<feature type="transmembrane region" description="Helical" evidence="2">
    <location>
        <begin position="119"/>
        <end position="141"/>
    </location>
</feature>
<evidence type="ECO:0000256" key="1">
    <source>
        <dbReference type="SAM" id="MobiDB-lite"/>
    </source>
</evidence>
<organism evidence="3 4">
    <name type="scientific">Serinibacter salmoneus</name>
    <dbReference type="NCBI Taxonomy" id="556530"/>
    <lineage>
        <taxon>Bacteria</taxon>
        <taxon>Bacillati</taxon>
        <taxon>Actinomycetota</taxon>
        <taxon>Actinomycetes</taxon>
        <taxon>Micrococcales</taxon>
        <taxon>Beutenbergiaceae</taxon>
        <taxon>Serinibacter</taxon>
    </lineage>
</organism>
<name>A0A2A9CWD4_9MICO</name>
<protein>
    <submittedName>
        <fullName evidence="3">Putative membrane protein YczE</fullName>
    </submittedName>
</protein>
<dbReference type="AlphaFoldDB" id="A0A2A9CWD4"/>
<reference evidence="3 4" key="1">
    <citation type="submission" date="2017-10" db="EMBL/GenBank/DDBJ databases">
        <title>Sequencing the genomes of 1000 actinobacteria strains.</title>
        <authorList>
            <person name="Klenk H.-P."/>
        </authorList>
    </citation>
    <scope>NUCLEOTIDE SEQUENCE [LARGE SCALE GENOMIC DNA]</scope>
    <source>
        <strain evidence="3 4">DSM 21801</strain>
    </source>
</reference>
<dbReference type="Pfam" id="PF19700">
    <property type="entry name" value="DUF6198"/>
    <property type="match status" value="1"/>
</dbReference>
<feature type="region of interest" description="Disordered" evidence="1">
    <location>
        <begin position="218"/>
        <end position="240"/>
    </location>
</feature>
<accession>A0A2A9CWD4</accession>
<gene>
    <name evidence="3" type="ORF">ATL40_0256</name>
</gene>
<dbReference type="EMBL" id="PDJD01000001">
    <property type="protein sequence ID" value="PFG18713.1"/>
    <property type="molecule type" value="Genomic_DNA"/>
</dbReference>
<dbReference type="RefSeq" id="WP_342747588.1">
    <property type="nucleotide sequence ID" value="NZ_PDJD01000001.1"/>
</dbReference>
<evidence type="ECO:0000313" key="3">
    <source>
        <dbReference type="EMBL" id="PFG18713.1"/>
    </source>
</evidence>
<dbReference type="Proteomes" id="UP000224915">
    <property type="component" value="Unassembled WGS sequence"/>
</dbReference>
<keyword evidence="4" id="KW-1185">Reference proteome</keyword>
<keyword evidence="2" id="KW-0812">Transmembrane</keyword>